<feature type="region of interest" description="Disordered" evidence="2">
    <location>
        <begin position="1802"/>
        <end position="1844"/>
    </location>
</feature>
<feature type="compositionally biased region" description="Polar residues" evidence="2">
    <location>
        <begin position="1"/>
        <end position="12"/>
    </location>
</feature>
<feature type="compositionally biased region" description="Acidic residues" evidence="2">
    <location>
        <begin position="34"/>
        <end position="47"/>
    </location>
</feature>
<evidence type="ECO:0000313" key="4">
    <source>
        <dbReference type="Proteomes" id="UP000789595"/>
    </source>
</evidence>
<dbReference type="Proteomes" id="UP000789595">
    <property type="component" value="Unassembled WGS sequence"/>
</dbReference>
<feature type="compositionally biased region" description="Basic residues" evidence="2">
    <location>
        <begin position="65"/>
        <end position="77"/>
    </location>
</feature>
<name>A0A8J2STV0_9STRA</name>
<evidence type="ECO:0000313" key="3">
    <source>
        <dbReference type="EMBL" id="CAH0376807.1"/>
    </source>
</evidence>
<evidence type="ECO:0000256" key="1">
    <source>
        <dbReference type="SAM" id="Coils"/>
    </source>
</evidence>
<keyword evidence="4" id="KW-1185">Reference proteome</keyword>
<keyword evidence="1" id="KW-0175">Coiled coil</keyword>
<gene>
    <name evidence="3" type="ORF">PECAL_5P14000</name>
</gene>
<sequence length="1858" mass="218664">MPSPSMSASRTPSRAVGRLFGLDASQPRHQAPPVDDDWDDDHDEDAFYESTRRRSDASRSASRSRTPRRSLSRRRRSSATQSPNVLREPHKAHSKTWRPPGAAHASQRTLPPAPSRTEGRPLTFDVDALQKDHAIIVDQVIEQLTRGNALSVSSLTLAEPQKFGAVYDRLQAELERVLDSREDSTPADAARSRDVQHIVSILFSLVEHERSSFLFSMSSLRETVKRREGRLAARASSELSQGLQRRLNAGAALLTALTRVALEERPTRRAWSKWRLYTAQSISASRCAALETALRFAAGQSEEAALREQEAREKLLKRVASRWLNMEKHGIFDRWNEWRRERVYVRQLAKRVLGRMMHGKVASALASWVRMVQVCKEEESEKKRQEVILQRVRAKWLLGSLSRVMNRWCEMVSERKHMRRLVKKVIGQLMNGLSGSAFRTWTCNVTEMKAQEEEAKRQAVIFERIRKRWLNQTTGAAYRSWLEFVYERKRIRGLVNKVVGQLMHGLESSAFRAWLENMKAMDEAKEEEQRMQRILDKVRRNWLMAGVNSAFRRWNEYRGERRQLRKLATKTIQQMLNNRVLPAFKEWVNKVELFKRADYLMRKVMGQLLHGLTGSGFRSWCGVITQMKQEEHEAQLEKCRRLEAQLQEKEDEMQAIEQARIQSLMSRVALRLKNGGLLKVWARWEELVYDRKLMRKVVGQLLHGLTGVAFRSWFAFVEEQERAEQEAARHDAICAKFVARMRLVSASKALNSWRENAHERKRLRRLMQHVLTRLMKGRLVPSLSQWRAAATALRLEAREKERQQKLLDRMRRRMQHKCIFSALLAWDHFVGERKRLRALALHVLNRLSRGKVVLAVDRWRAVLREEKQNELKHDRVEKLMRRVALRLKNAGFVKVWGAWEEFVWQRRTLRALTHRFIDGKVAAALFTWREERRCGIILERFGRRLRFACVSKALTTWILYRRERKRVRALMTHILVTLKHALAHKAFGTWLAYEHEERRLENVGKRVLVMLTRGCLLRCFHALQAERDERRRLREIVKRAVRQMRQGKLGLGWRCWREVVVQGRLLGDVGARRLALMRVCRFVRHSLVVSFSTWRRGSTLLVSHAYEDYKMRDEHWREKRALQMWTDNVAGRCFDTWREVIRTEKRERVALYRHSLRVNKRVRLDIFTKWDRMRRDRRLARSVLSRMIHVAVDGTTRAAIDIWRDQAFDMRRHEAVLDRTRRRWLHRTATKSFERWREYVLVRKHVKTVALHVLQRLAHSNAAPAFIQWRDQTRRLAHCDHLVGSALARMRHACAARAFVGWVHRWEESKRRTDLLTHIVMKLLHAKLAPGFRKLVAWALDYDRRALARERTDRLLRRVVAVFEHTRLNEGLNGWKRFTFLRREAEEKQVRQDVILDRCRRRLRHSLLGRSYNQWVFYKRDRKRLRTLARRIVKQFYNNETWPALNTWKAFVVRQRSLERLMHKVIGQLQHRLTSTSWRTWTTTVRRAVRYETIIDRSRRKWLYHAQAKALTAWCFMVSERQRLRNLVKKAFYRMRASKLGRGFRTWARIVEAGRTTLVRDAAASAKTAARYWFDAAELRSEHVLRRNAFGAFKQLRRRRAQNRLRAARWARALKRRRTRGVFENWRRYGKLRMLQVPGKLRAALRVAHDECARQLRRGFSIWLHGVDVAKLEEARKAAQGASRLQRLDKALVAIEYTQYQLVRKVFVAWTDVFLHRKRSGRLTSFVGVALARATMIKAYHAWGRYVESHRRVRRTLKTLSTRKHATNCFRAFGRWHAYSASLPAVGADFVAGFAVPPPPCDDSDEDVTLTPPPPPSGLFSSGPSYASTPTAAQPYFDDDPAAGATLYESPVGRAVEY</sequence>
<protein>
    <recommendedName>
        <fullName evidence="5">Sfi1 spindle body domain-containing protein</fullName>
    </recommendedName>
</protein>
<accession>A0A8J2STV0</accession>
<proteinExistence type="predicted"/>
<organism evidence="3 4">
    <name type="scientific">Pelagomonas calceolata</name>
    <dbReference type="NCBI Taxonomy" id="35677"/>
    <lineage>
        <taxon>Eukaryota</taxon>
        <taxon>Sar</taxon>
        <taxon>Stramenopiles</taxon>
        <taxon>Ochrophyta</taxon>
        <taxon>Pelagophyceae</taxon>
        <taxon>Pelagomonadales</taxon>
        <taxon>Pelagomonadaceae</taxon>
        <taxon>Pelagomonas</taxon>
    </lineage>
</organism>
<evidence type="ECO:0008006" key="5">
    <source>
        <dbReference type="Google" id="ProtNLM"/>
    </source>
</evidence>
<dbReference type="OrthoDB" id="195537at2759"/>
<comment type="caution">
    <text evidence="3">The sequence shown here is derived from an EMBL/GenBank/DDBJ whole genome shotgun (WGS) entry which is preliminary data.</text>
</comment>
<reference evidence="3" key="1">
    <citation type="submission" date="2021-11" db="EMBL/GenBank/DDBJ databases">
        <authorList>
            <consortium name="Genoscope - CEA"/>
            <person name="William W."/>
        </authorList>
    </citation>
    <scope>NUCLEOTIDE SEQUENCE</scope>
</reference>
<feature type="region of interest" description="Disordered" evidence="2">
    <location>
        <begin position="1"/>
        <end position="120"/>
    </location>
</feature>
<feature type="coiled-coil region" evidence="1">
    <location>
        <begin position="783"/>
        <end position="813"/>
    </location>
</feature>
<dbReference type="EMBL" id="CAKKNE010000005">
    <property type="protein sequence ID" value="CAH0376807.1"/>
    <property type="molecule type" value="Genomic_DNA"/>
</dbReference>
<evidence type="ECO:0000256" key="2">
    <source>
        <dbReference type="SAM" id="MobiDB-lite"/>
    </source>
</evidence>
<feature type="coiled-coil region" evidence="1">
    <location>
        <begin position="629"/>
        <end position="662"/>
    </location>
</feature>